<comment type="caution">
    <text evidence="1">The sequence shown here is derived from an EMBL/GenBank/DDBJ whole genome shotgun (WGS) entry which is preliminary data.</text>
</comment>
<keyword evidence="2" id="KW-1185">Reference proteome</keyword>
<dbReference type="EMBL" id="JARBDR010000903">
    <property type="protein sequence ID" value="KAJ8304718.1"/>
    <property type="molecule type" value="Genomic_DNA"/>
</dbReference>
<proteinExistence type="predicted"/>
<dbReference type="Proteomes" id="UP001217089">
    <property type="component" value="Unassembled WGS sequence"/>
</dbReference>
<gene>
    <name evidence="1" type="ORF">KUTeg_018301</name>
</gene>
<protein>
    <submittedName>
        <fullName evidence="1">Uncharacterized protein</fullName>
    </submittedName>
</protein>
<evidence type="ECO:0000313" key="2">
    <source>
        <dbReference type="Proteomes" id="UP001217089"/>
    </source>
</evidence>
<reference evidence="1 2" key="1">
    <citation type="submission" date="2022-12" db="EMBL/GenBank/DDBJ databases">
        <title>Chromosome-level genome of Tegillarca granosa.</title>
        <authorList>
            <person name="Kim J."/>
        </authorList>
    </citation>
    <scope>NUCLEOTIDE SEQUENCE [LARGE SCALE GENOMIC DNA]</scope>
    <source>
        <strain evidence="1">Teg-2019</strain>
        <tissue evidence="1">Adductor muscle</tissue>
    </source>
</reference>
<sequence length="110" mass="12843">MLDNIENDFVKIQRNSHRTLKILMKITLRQIRIPIKLHMLDVLIHTTGNVYCQTREDPNRNFPQVRLSYSTSDRKVVLTHQTYAPPDDGESEELIDLEVQILMSVKKGVK</sequence>
<organism evidence="1 2">
    <name type="scientific">Tegillarca granosa</name>
    <name type="common">Malaysian cockle</name>
    <name type="synonym">Anadara granosa</name>
    <dbReference type="NCBI Taxonomy" id="220873"/>
    <lineage>
        <taxon>Eukaryota</taxon>
        <taxon>Metazoa</taxon>
        <taxon>Spiralia</taxon>
        <taxon>Lophotrochozoa</taxon>
        <taxon>Mollusca</taxon>
        <taxon>Bivalvia</taxon>
        <taxon>Autobranchia</taxon>
        <taxon>Pteriomorphia</taxon>
        <taxon>Arcoida</taxon>
        <taxon>Arcoidea</taxon>
        <taxon>Arcidae</taxon>
        <taxon>Tegillarca</taxon>
    </lineage>
</organism>
<accession>A0ABQ9EHH8</accession>
<evidence type="ECO:0000313" key="1">
    <source>
        <dbReference type="EMBL" id="KAJ8304718.1"/>
    </source>
</evidence>
<name>A0ABQ9EHH8_TEGGR</name>